<dbReference type="SMART" id="SM00028">
    <property type="entry name" value="TPR"/>
    <property type="match status" value="4"/>
</dbReference>
<reference evidence="5" key="1">
    <citation type="journal article" date="2020" name="mSystems">
        <title>Genome- and Community-Level Interaction Insights into Carbon Utilization and Element Cycling Functions of Hydrothermarchaeota in Hydrothermal Sediment.</title>
        <authorList>
            <person name="Zhou Z."/>
            <person name="Liu Y."/>
            <person name="Xu W."/>
            <person name="Pan J."/>
            <person name="Luo Z.H."/>
            <person name="Li M."/>
        </authorList>
    </citation>
    <scope>NUCLEOTIDE SEQUENCE [LARGE SCALE GENOMIC DNA]</scope>
    <source>
        <strain evidence="5">SpSt-143</strain>
    </source>
</reference>
<dbReference type="AlphaFoldDB" id="A0A7V2B201"/>
<gene>
    <name evidence="5" type="ORF">ENO59_10070</name>
</gene>
<evidence type="ECO:0000256" key="3">
    <source>
        <dbReference type="SAM" id="SignalP"/>
    </source>
</evidence>
<dbReference type="PROSITE" id="PS50005">
    <property type="entry name" value="TPR"/>
    <property type="match status" value="1"/>
</dbReference>
<dbReference type="PANTHER" id="PTHR10098:SF108">
    <property type="entry name" value="TETRATRICOPEPTIDE REPEAT PROTEIN 28"/>
    <property type="match status" value="1"/>
</dbReference>
<dbReference type="PANTHER" id="PTHR10098">
    <property type="entry name" value="RAPSYN-RELATED"/>
    <property type="match status" value="1"/>
</dbReference>
<feature type="repeat" description="TPR" evidence="1">
    <location>
        <begin position="325"/>
        <end position="358"/>
    </location>
</feature>
<evidence type="ECO:0000259" key="4">
    <source>
        <dbReference type="Pfam" id="PF12770"/>
    </source>
</evidence>
<keyword evidence="2" id="KW-1133">Transmembrane helix</keyword>
<feature type="signal peptide" evidence="3">
    <location>
        <begin position="1"/>
        <end position="16"/>
    </location>
</feature>
<dbReference type="SUPFAM" id="SSF48452">
    <property type="entry name" value="TPR-like"/>
    <property type="match status" value="2"/>
</dbReference>
<sequence>MGLLAFSFWVSLVLWAHPTVSCDSLREAVAALPNDARAAPETLRAHAVQLIRAYRQCGNLTLSQQAALYDQELSYLSALGRYTEALLLVDSFFVRFARQPDSMLFYQMYRWRGYIHYLRGDLPAAVADFDLALQHVPPQNARTRALRFADIGTILQRMRAYDAAYTFYQQALRQSYQIAPRDSLRLWTRLVILSDLASLFLDYPTIAGRSPKENLEEARRLNAEVLRVLPQLHHPAALTRQSLALTTGFNQVLTESQLGHTSVALHLLDSLKHLTAASHEEHWHFLWAFRRAQVLAQAGRMREAKAAFQAALQRQEDARHDDYRRALMVEIGRFYEAQGQLQQAEAFYRQAIQLSITYLSALHTTEWARLPGVDWYQPYRLLARVLLRQKRVVEAFYWLEAGRALNLQAHRKAILQLRELPPEQRRLQDSLLAALGATLNRLSYPALPAEERAALWRTQIHLEKQLRDLIGLPLEPQALSLSKLQRWLAAERTAVLSYMLEDTLAGVFLVTSDTLRFFPLNVSSDSLGALLRRVSPILHTTVTANTLAHRYFNLNALQQLYRYLIAPVAAYIPPGTRLRIVPDGLLFQVPFDALVVETPGAYTYAQATYLMHRYPISIALNAFLFIDSVSAAVTPAAMVALGRSRFLADPRLVLPVFYPHDTLPDLPGVQQELSRLRQRFPAAQIFPEKQATEARFRQVVPQSQVLHLASHVLLHPTSSAYHALILYPSLQVQDDGILFLHELIRQPLSAALVVLSGCNTAKGQVLPGEGLEGLQYAFQASGASSVVATLWLVEDQAISQLIDRFYARVQEGLPLDQALRQARIDFLATAPPAYQSPFYWAAPVLFGAHQALTFIPSNATVRFYLGIWILPLLLGVGLGILWIWRRHRTARLLK</sequence>
<feature type="chain" id="PRO_5030947720" evidence="3">
    <location>
        <begin position="17"/>
        <end position="894"/>
    </location>
</feature>
<dbReference type="EMBL" id="DSGB01000006">
    <property type="protein sequence ID" value="HER96842.1"/>
    <property type="molecule type" value="Genomic_DNA"/>
</dbReference>
<dbReference type="InterPro" id="IPR011990">
    <property type="entry name" value="TPR-like_helical_dom_sf"/>
</dbReference>
<dbReference type="Pfam" id="PF13424">
    <property type="entry name" value="TPR_12"/>
    <property type="match status" value="1"/>
</dbReference>
<accession>A0A7V2B201</accession>
<comment type="caution">
    <text evidence="5">The sequence shown here is derived from an EMBL/GenBank/DDBJ whole genome shotgun (WGS) entry which is preliminary data.</text>
</comment>
<keyword evidence="3" id="KW-0732">Signal</keyword>
<proteinExistence type="predicted"/>
<feature type="domain" description="CHAT" evidence="4">
    <location>
        <begin position="556"/>
        <end position="847"/>
    </location>
</feature>
<organism evidence="5">
    <name type="scientific">Rhodothermus marinus</name>
    <name type="common">Rhodothermus obamensis</name>
    <dbReference type="NCBI Taxonomy" id="29549"/>
    <lineage>
        <taxon>Bacteria</taxon>
        <taxon>Pseudomonadati</taxon>
        <taxon>Rhodothermota</taxon>
        <taxon>Rhodothermia</taxon>
        <taxon>Rhodothermales</taxon>
        <taxon>Rhodothermaceae</taxon>
        <taxon>Rhodothermus</taxon>
    </lineage>
</organism>
<evidence type="ECO:0000256" key="1">
    <source>
        <dbReference type="PROSITE-ProRule" id="PRU00339"/>
    </source>
</evidence>
<keyword evidence="2" id="KW-0812">Transmembrane</keyword>
<dbReference type="Gene3D" id="1.25.40.10">
    <property type="entry name" value="Tetratricopeptide repeat domain"/>
    <property type="match status" value="2"/>
</dbReference>
<dbReference type="Pfam" id="PF12770">
    <property type="entry name" value="CHAT"/>
    <property type="match status" value="1"/>
</dbReference>
<keyword evidence="2" id="KW-0472">Membrane</keyword>
<keyword evidence="1" id="KW-0802">TPR repeat</keyword>
<feature type="transmembrane region" description="Helical" evidence="2">
    <location>
        <begin position="863"/>
        <end position="884"/>
    </location>
</feature>
<evidence type="ECO:0000256" key="2">
    <source>
        <dbReference type="SAM" id="Phobius"/>
    </source>
</evidence>
<name>A0A7V2B201_RHOMR</name>
<dbReference type="InterPro" id="IPR019734">
    <property type="entry name" value="TPR_rpt"/>
</dbReference>
<protein>
    <submittedName>
        <fullName evidence="5">CHAT domain-containing protein</fullName>
    </submittedName>
</protein>
<evidence type="ECO:0000313" key="5">
    <source>
        <dbReference type="EMBL" id="HER96842.1"/>
    </source>
</evidence>
<dbReference type="InterPro" id="IPR024983">
    <property type="entry name" value="CHAT_dom"/>
</dbReference>